<keyword evidence="7 11" id="KW-1133">Transmembrane helix</keyword>
<feature type="compositionally biased region" description="Basic and acidic residues" evidence="10">
    <location>
        <begin position="399"/>
        <end position="435"/>
    </location>
</feature>
<feature type="transmembrane region" description="Helical" evidence="11">
    <location>
        <begin position="465"/>
        <end position="488"/>
    </location>
</feature>
<evidence type="ECO:0000256" key="8">
    <source>
        <dbReference type="ARBA" id="ARBA00023136"/>
    </source>
</evidence>
<evidence type="ECO:0000256" key="10">
    <source>
        <dbReference type="SAM" id="MobiDB-lite"/>
    </source>
</evidence>
<feature type="transmembrane region" description="Helical" evidence="11">
    <location>
        <begin position="20"/>
        <end position="41"/>
    </location>
</feature>
<keyword evidence="5" id="KW-0479">Metal-binding</keyword>
<dbReference type="PANTHER" id="PTHR13315">
    <property type="entry name" value="METALLO PHOSPHOESTERASE RELATED"/>
    <property type="match status" value="1"/>
</dbReference>
<keyword evidence="14" id="KW-1185">Reference proteome</keyword>
<keyword evidence="9" id="KW-0464">Manganese</keyword>
<comment type="similarity">
    <text evidence="3">Belongs to the metallophosphoesterase superfamily. MPPE1 family.</text>
</comment>
<dbReference type="Proteomes" id="UP000011083">
    <property type="component" value="Unassembled WGS sequence"/>
</dbReference>
<feature type="domain" description="Calcineurin-like phosphoesterase" evidence="12">
    <location>
        <begin position="73"/>
        <end position="310"/>
    </location>
</feature>
<dbReference type="InterPro" id="IPR004843">
    <property type="entry name" value="Calcineurin-like_PHP"/>
</dbReference>
<dbReference type="RefSeq" id="XP_004335252.1">
    <property type="nucleotide sequence ID" value="XM_004335204.1"/>
</dbReference>
<organism evidence="13 14">
    <name type="scientific">Acanthamoeba castellanii (strain ATCC 30010 / Neff)</name>
    <dbReference type="NCBI Taxonomy" id="1257118"/>
    <lineage>
        <taxon>Eukaryota</taxon>
        <taxon>Amoebozoa</taxon>
        <taxon>Discosea</taxon>
        <taxon>Longamoebia</taxon>
        <taxon>Centramoebida</taxon>
        <taxon>Acanthamoebidae</taxon>
        <taxon>Acanthamoeba</taxon>
    </lineage>
</organism>
<evidence type="ECO:0000256" key="1">
    <source>
        <dbReference type="ARBA" id="ARBA00001936"/>
    </source>
</evidence>
<dbReference type="GO" id="GO:0016787">
    <property type="term" value="F:hydrolase activity"/>
    <property type="evidence" value="ECO:0007669"/>
    <property type="project" value="UniProtKB-KW"/>
</dbReference>
<dbReference type="GO" id="GO:0016020">
    <property type="term" value="C:membrane"/>
    <property type="evidence" value="ECO:0007669"/>
    <property type="project" value="UniProtKB-SubCell"/>
</dbReference>
<dbReference type="Gene3D" id="3.60.21.10">
    <property type="match status" value="1"/>
</dbReference>
<reference evidence="13 14" key="1">
    <citation type="journal article" date="2013" name="Genome Biol.">
        <title>Genome of Acanthamoeba castellanii highlights extensive lateral gene transfer and early evolution of tyrosine kinase signaling.</title>
        <authorList>
            <person name="Clarke M."/>
            <person name="Lohan A.J."/>
            <person name="Liu B."/>
            <person name="Lagkouvardos I."/>
            <person name="Roy S."/>
            <person name="Zafar N."/>
            <person name="Bertelli C."/>
            <person name="Schilde C."/>
            <person name="Kianianmomeni A."/>
            <person name="Burglin T.R."/>
            <person name="Frech C."/>
            <person name="Turcotte B."/>
            <person name="Kopec K.O."/>
            <person name="Synnott J.M."/>
            <person name="Choo C."/>
            <person name="Paponov I."/>
            <person name="Finkler A."/>
            <person name="Soon Heng Tan C."/>
            <person name="Hutchins A.P."/>
            <person name="Weinmeier T."/>
            <person name="Rattei T."/>
            <person name="Chu J.S."/>
            <person name="Gimenez G."/>
            <person name="Irimia M."/>
            <person name="Rigden D.J."/>
            <person name="Fitzpatrick D.A."/>
            <person name="Lorenzo-Morales J."/>
            <person name="Bateman A."/>
            <person name="Chiu C.H."/>
            <person name="Tang P."/>
            <person name="Hegemann P."/>
            <person name="Fromm H."/>
            <person name="Raoult D."/>
            <person name="Greub G."/>
            <person name="Miranda-Saavedra D."/>
            <person name="Chen N."/>
            <person name="Nash P."/>
            <person name="Ginger M.L."/>
            <person name="Horn M."/>
            <person name="Schaap P."/>
            <person name="Caler L."/>
            <person name="Loftus B."/>
        </authorList>
    </citation>
    <scope>NUCLEOTIDE SEQUENCE [LARGE SCALE GENOMIC DNA]</scope>
    <source>
        <strain evidence="13 14">Neff</strain>
    </source>
</reference>
<accession>L8GK77</accession>
<dbReference type="EMBL" id="KB008096">
    <property type="protein sequence ID" value="ELR13239.1"/>
    <property type="molecule type" value="Genomic_DNA"/>
</dbReference>
<dbReference type="VEuPathDB" id="AmoebaDB:ACA1_339770"/>
<dbReference type="GeneID" id="14913773"/>
<dbReference type="KEGG" id="acan:ACA1_339770"/>
<evidence type="ECO:0000256" key="7">
    <source>
        <dbReference type="ARBA" id="ARBA00022989"/>
    </source>
</evidence>
<dbReference type="OrthoDB" id="9984693at2759"/>
<sequence length="503" mass="57581">MSRGGGVAWRRRWWHPSRPVLVVLLPVAALLLCEYGLYYLALARCGSFPVPPPLPSGPGDTTEHDEGGDDLYLLVVADTHVLGPTGHWFDRARREWQMERAFQSVLSVLAPDAALVLGDATDEGKWTTFRQWEEDVARFRRLFRNESEETRLEVVVGNHDIGFHNRMSSSRIRRFETEFGESNRLFFVKDQPFVMLNSMAFEDECHLCQSAEDKLQQIVRQLKTGEADRLQRRPILLSHFPLFRRNQEFCSELDITHELVQKLSEFEGDELQDGVLRYSNIPHKDVVSREATNHLMSALNPAFVFSGHNHYHCLYQHPNGVPELTVSTFSWRNRADPSFVLATRKRFGEHDDDGDGDEREAWARATEVEEEEEEGHEQDSLTPVTVEFTLGFTEEEADHDDRQRPREQIGADETTKEQHGGGEARGEEKRPPGQEREEEENGDEVVLEVEVYYKRCELPSETTIISVYVLSAVLWLATLVSLCCSYAHKTVGKAASRKMLKLV</sequence>
<evidence type="ECO:0000313" key="13">
    <source>
        <dbReference type="EMBL" id="ELR13239.1"/>
    </source>
</evidence>
<evidence type="ECO:0000256" key="2">
    <source>
        <dbReference type="ARBA" id="ARBA00004141"/>
    </source>
</evidence>
<dbReference type="STRING" id="1257118.L8GK77"/>
<keyword evidence="4 11" id="KW-0812">Transmembrane</keyword>
<name>L8GK77_ACACF</name>
<evidence type="ECO:0000259" key="12">
    <source>
        <dbReference type="Pfam" id="PF00149"/>
    </source>
</evidence>
<evidence type="ECO:0000256" key="11">
    <source>
        <dbReference type="SAM" id="Phobius"/>
    </source>
</evidence>
<dbReference type="AlphaFoldDB" id="L8GK77"/>
<keyword evidence="8 11" id="KW-0472">Membrane</keyword>
<dbReference type="Pfam" id="PF00149">
    <property type="entry name" value="Metallophos"/>
    <property type="match status" value="1"/>
</dbReference>
<dbReference type="GO" id="GO:0006506">
    <property type="term" value="P:GPI anchor biosynthetic process"/>
    <property type="evidence" value="ECO:0007669"/>
    <property type="project" value="InterPro"/>
</dbReference>
<comment type="subcellular location">
    <subcellularLocation>
        <location evidence="2">Membrane</location>
        <topology evidence="2">Multi-pass membrane protein</topology>
    </subcellularLocation>
</comment>
<evidence type="ECO:0000256" key="9">
    <source>
        <dbReference type="ARBA" id="ARBA00023211"/>
    </source>
</evidence>
<evidence type="ECO:0000256" key="4">
    <source>
        <dbReference type="ARBA" id="ARBA00022692"/>
    </source>
</evidence>
<dbReference type="InterPro" id="IPR033308">
    <property type="entry name" value="PGAP5/Cdc1/Ted1"/>
</dbReference>
<comment type="cofactor">
    <cofactor evidence="1">
        <name>Mn(2+)</name>
        <dbReference type="ChEBI" id="CHEBI:29035"/>
    </cofactor>
</comment>
<proteinExistence type="inferred from homology"/>
<evidence type="ECO:0000256" key="3">
    <source>
        <dbReference type="ARBA" id="ARBA00008895"/>
    </source>
</evidence>
<dbReference type="SUPFAM" id="SSF56300">
    <property type="entry name" value="Metallo-dependent phosphatases"/>
    <property type="match status" value="1"/>
</dbReference>
<evidence type="ECO:0000256" key="6">
    <source>
        <dbReference type="ARBA" id="ARBA00022801"/>
    </source>
</evidence>
<gene>
    <name evidence="13" type="ORF">ACA1_339770</name>
</gene>
<evidence type="ECO:0000256" key="5">
    <source>
        <dbReference type="ARBA" id="ARBA00022723"/>
    </source>
</evidence>
<dbReference type="GO" id="GO:0046872">
    <property type="term" value="F:metal ion binding"/>
    <property type="evidence" value="ECO:0007669"/>
    <property type="project" value="UniProtKB-KW"/>
</dbReference>
<feature type="region of interest" description="Disordered" evidence="10">
    <location>
        <begin position="363"/>
        <end position="443"/>
    </location>
</feature>
<protein>
    <submittedName>
        <fullName evidence="13">Metallophosphoesterase 1, putative</fullName>
    </submittedName>
</protein>
<evidence type="ECO:0000313" key="14">
    <source>
        <dbReference type="Proteomes" id="UP000011083"/>
    </source>
</evidence>
<dbReference type="InterPro" id="IPR029052">
    <property type="entry name" value="Metallo-depent_PP-like"/>
</dbReference>
<dbReference type="PANTHER" id="PTHR13315:SF0">
    <property type="entry name" value="METALLOPHOSPHOESTERASE 1"/>
    <property type="match status" value="1"/>
</dbReference>
<keyword evidence="6" id="KW-0378">Hydrolase</keyword>